<dbReference type="Proteomes" id="UP000639772">
    <property type="component" value="Unassembled WGS sequence"/>
</dbReference>
<comment type="caution">
    <text evidence="2">The sequence shown here is derived from an EMBL/GenBank/DDBJ whole genome shotgun (WGS) entry which is preliminary data.</text>
</comment>
<protein>
    <submittedName>
        <fullName evidence="2">Uncharacterized protein</fullName>
    </submittedName>
</protein>
<organism evidence="2 3">
    <name type="scientific">Vanilla planifolia</name>
    <name type="common">Vanilla</name>
    <dbReference type="NCBI Taxonomy" id="51239"/>
    <lineage>
        <taxon>Eukaryota</taxon>
        <taxon>Viridiplantae</taxon>
        <taxon>Streptophyta</taxon>
        <taxon>Embryophyta</taxon>
        <taxon>Tracheophyta</taxon>
        <taxon>Spermatophyta</taxon>
        <taxon>Magnoliopsida</taxon>
        <taxon>Liliopsida</taxon>
        <taxon>Asparagales</taxon>
        <taxon>Orchidaceae</taxon>
        <taxon>Vanilloideae</taxon>
        <taxon>Vanilleae</taxon>
        <taxon>Vanilla</taxon>
    </lineage>
</organism>
<gene>
    <name evidence="2" type="ORF">HPP92_028672</name>
</gene>
<evidence type="ECO:0000256" key="1">
    <source>
        <dbReference type="SAM" id="MobiDB-lite"/>
    </source>
</evidence>
<proteinExistence type="predicted"/>
<dbReference type="EMBL" id="JADCNM010000543">
    <property type="protein sequence ID" value="KAG0446758.1"/>
    <property type="molecule type" value="Genomic_DNA"/>
</dbReference>
<reference evidence="2 3" key="1">
    <citation type="journal article" date="2020" name="Nat. Food">
        <title>A phased Vanilla planifolia genome enables genetic improvement of flavour and production.</title>
        <authorList>
            <person name="Hasing T."/>
            <person name="Tang H."/>
            <person name="Brym M."/>
            <person name="Khazi F."/>
            <person name="Huang T."/>
            <person name="Chambers A.H."/>
        </authorList>
    </citation>
    <scope>NUCLEOTIDE SEQUENCE [LARGE SCALE GENOMIC DNA]</scope>
    <source>
        <tissue evidence="2">Leaf</tissue>
    </source>
</reference>
<evidence type="ECO:0000313" key="2">
    <source>
        <dbReference type="EMBL" id="KAG0446758.1"/>
    </source>
</evidence>
<name>A0A835P6H1_VANPL</name>
<sequence length="49" mass="5683">MAIHPTPYSSNKRGRQNVTKSREMNQRKMRISLLSQVRARGSQLLQEAK</sequence>
<feature type="compositionally biased region" description="Polar residues" evidence="1">
    <location>
        <begin position="7"/>
        <end position="19"/>
    </location>
</feature>
<evidence type="ECO:0000313" key="3">
    <source>
        <dbReference type="Proteomes" id="UP000639772"/>
    </source>
</evidence>
<dbReference type="AlphaFoldDB" id="A0A835P6H1"/>
<accession>A0A835P6H1</accession>
<feature type="region of interest" description="Disordered" evidence="1">
    <location>
        <begin position="1"/>
        <end position="27"/>
    </location>
</feature>